<dbReference type="SUPFAM" id="SSF52058">
    <property type="entry name" value="L domain-like"/>
    <property type="match status" value="1"/>
</dbReference>
<keyword evidence="10 14" id="KW-0833">Ubl conjugation pathway</keyword>
<evidence type="ECO:0000256" key="7">
    <source>
        <dbReference type="ARBA" id="ARBA00022614"/>
    </source>
</evidence>
<keyword evidence="11 14" id="KW-0832">Ubl conjugation</keyword>
<dbReference type="Gene3D" id="1.20.58.360">
    <property type="entry name" value="Shigella T3SS effector IpaH defines"/>
    <property type="match status" value="1"/>
</dbReference>
<dbReference type="InterPro" id="IPR051071">
    <property type="entry name" value="LRR-bact_E3_ubiq_ligases"/>
</dbReference>
<dbReference type="PROSITE" id="PS51450">
    <property type="entry name" value="LRR"/>
    <property type="match status" value="1"/>
</dbReference>
<evidence type="ECO:0000256" key="2">
    <source>
        <dbReference type="ARBA" id="ARBA00004192"/>
    </source>
</evidence>
<dbReference type="PANTHER" id="PTHR47114">
    <property type="match status" value="1"/>
</dbReference>
<dbReference type="InterPro" id="IPR029487">
    <property type="entry name" value="NEL_dom"/>
</dbReference>
<evidence type="ECO:0000256" key="8">
    <source>
        <dbReference type="ARBA" id="ARBA00022679"/>
    </source>
</evidence>
<evidence type="ECO:0000256" key="14">
    <source>
        <dbReference type="PROSITE-ProRule" id="PRU01398"/>
    </source>
</evidence>
<evidence type="ECO:0000256" key="5">
    <source>
        <dbReference type="ARBA" id="ARBA00012483"/>
    </source>
</evidence>
<comment type="PTM">
    <text evidence="14">Ubiquitinated in the presence of host E1 ubiquitin-activating enzyme, E2 ubiquitin-conjugating enzyme and ubiquitin.</text>
</comment>
<keyword evidence="9" id="KW-0677">Repeat</keyword>
<keyword evidence="17" id="KW-1185">Reference proteome</keyword>
<evidence type="ECO:0000256" key="4">
    <source>
        <dbReference type="ARBA" id="ARBA00009868"/>
    </source>
</evidence>
<keyword evidence="12" id="KW-0843">Virulence</keyword>
<name>A0A0C2EX16_9PSED</name>
<proteinExistence type="inferred from homology"/>
<evidence type="ECO:0000256" key="12">
    <source>
        <dbReference type="ARBA" id="ARBA00023026"/>
    </source>
</evidence>
<comment type="catalytic activity">
    <reaction evidence="1">
        <text>S-ubiquitinyl-[E2 ubiquitin-conjugating enzyme]-L-cysteine + [acceptor protein]-L-lysine = [E2 ubiquitin-conjugating enzyme]-L-cysteine + N(6)-ubiquitinyl-[acceptor protein]-L-lysine.</text>
        <dbReference type="EC" id="2.3.2.27"/>
    </reaction>
</comment>
<dbReference type="PROSITE" id="PS52053">
    <property type="entry name" value="NEL"/>
    <property type="match status" value="1"/>
</dbReference>
<dbReference type="GO" id="GO:0016567">
    <property type="term" value="P:protein ubiquitination"/>
    <property type="evidence" value="ECO:0007669"/>
    <property type="project" value="InterPro"/>
</dbReference>
<keyword evidence="13 14" id="KW-1035">Host cytoplasm</keyword>
<evidence type="ECO:0000256" key="6">
    <source>
        <dbReference type="ARBA" id="ARBA00022525"/>
    </source>
</evidence>
<dbReference type="EMBL" id="JXDG01000037">
    <property type="protein sequence ID" value="KIH83328.1"/>
    <property type="molecule type" value="Genomic_DNA"/>
</dbReference>
<dbReference type="OrthoDB" id="1467561at2"/>
<dbReference type="PATRIC" id="fig|226910.6.peg.2815"/>
<feature type="domain" description="NEL" evidence="15">
    <location>
        <begin position="1317"/>
        <end position="1620"/>
    </location>
</feature>
<keyword evidence="7" id="KW-0433">Leucine-rich repeat</keyword>
<evidence type="ECO:0000256" key="13">
    <source>
        <dbReference type="ARBA" id="ARBA00023200"/>
    </source>
</evidence>
<accession>A0A0C2EX16</accession>
<dbReference type="InterPro" id="IPR046673">
    <property type="entry name" value="ToxA_N"/>
</dbReference>
<comment type="caution">
    <text evidence="16">The sequence shown here is derived from an EMBL/GenBank/DDBJ whole genome shotgun (WGS) entry which is preliminary data.</text>
</comment>
<organism evidence="16 17">
    <name type="scientific">Pseudomonas batumici</name>
    <dbReference type="NCBI Taxonomy" id="226910"/>
    <lineage>
        <taxon>Bacteria</taxon>
        <taxon>Pseudomonadati</taxon>
        <taxon>Pseudomonadota</taxon>
        <taxon>Gammaproteobacteria</taxon>
        <taxon>Pseudomonadales</taxon>
        <taxon>Pseudomonadaceae</taxon>
        <taxon>Pseudomonas</taxon>
    </lineage>
</organism>
<protein>
    <recommendedName>
        <fullName evidence="5">RING-type E3 ubiquitin transferase</fullName>
        <ecNumber evidence="5">2.3.2.27</ecNumber>
    </recommendedName>
</protein>
<evidence type="ECO:0000256" key="11">
    <source>
        <dbReference type="ARBA" id="ARBA00022843"/>
    </source>
</evidence>
<evidence type="ECO:0000313" key="16">
    <source>
        <dbReference type="EMBL" id="KIH83328.1"/>
    </source>
</evidence>
<evidence type="ECO:0000256" key="10">
    <source>
        <dbReference type="ARBA" id="ARBA00022786"/>
    </source>
</evidence>
<gene>
    <name evidence="16" type="ORF">UCMB321_2824</name>
</gene>
<evidence type="ECO:0000256" key="3">
    <source>
        <dbReference type="ARBA" id="ARBA00004613"/>
    </source>
</evidence>
<keyword evidence="8 14" id="KW-0808">Transferase</keyword>
<evidence type="ECO:0000256" key="1">
    <source>
        <dbReference type="ARBA" id="ARBA00000900"/>
    </source>
</evidence>
<dbReference type="Gene3D" id="3.80.10.10">
    <property type="entry name" value="Ribonuclease Inhibitor"/>
    <property type="match status" value="1"/>
</dbReference>
<dbReference type="Proteomes" id="UP000031535">
    <property type="component" value="Unassembled WGS sequence"/>
</dbReference>
<sequence>MIAMEEAKVIEQVSAPAEAGIHFNTVKEKIPAWFYRAAPEIRLSFREHLLALEISRHEVRQIMARFQNIDGFCTPLLVQALERQINGDPKLQSARFVRVDATYLSSIFEDKLYTFVHSQTLLEAALQNFEAGETERGALAGKAAVQFPGGAPGTNVSLAPEDFAWACRTLDLGALYQAHIDSVFNPPDPSPASGALSVRQHFAEYDKQTLAVTADIAYMKGDIAPATYDLLLSLVEGETELRLAGKRVHCSRMKMFAIELSGWVVIGAGLSDTTELPCVAYIPDDPRDPLKRYRSFVHFEHDLTLKLRDPSYQKFFSRFVPEEQRLRFFRTLNAHLLLLDREWPPVPAIARYIPLSEVPVSGDLFESFQQQRYRQIKAHARQLAVPTADVDARVRQARLDAYREAGLNLLALAISFVPVIGEIILAAAVVNMVVEVYDGFAAWQLGDKREALGYLLGVAEDIALLAAGAVVVKGGKALFKTRSPTSVDALIPVEGPRGQRRLWKADLAPYEREIRLPEDLQANEVGLYPFQGNLYLPLSGKVYAVRYDSARLQWRIEHPGGEAFHAVPLRFNRTGVWQTIYERVADWHVEQLFRRLGESIAGLSEPLRLQIRQLCSAQENVLRKALADNQPAPALLLDTIKRFRIDQAISDFIGEVPSALSRTVEQGDLRLRVLTSLPDWPENRVVQVLNGLGEVMEEYGRRTSEQFSSFQIIESQLKSGDLLKSTLNMLSESERHTLLGAELADNEVRTRVLSQRLRQWAAQRRQWLFEELYTASEKTHDARVNRILGVFPGLPGSVARELIAHARSAELALLGERVPLRFSEEIRWYLKRLQLHRVCESWYLLAPRYAQADRLALHTLEQLPGWPAKGLRIELREQRFTSEALETAGDPDIATPRVILKVGRQYNAFDHSGALLGRADNIFDAMVHALPEPDRVALGFSGSERGAWLKEQIVGQIARDPYTAQDTLGLSPFSRWFRPPMRLASGRIGYPMSDDGRVLGYSEHLSARVRDLYPGFSSEEVGRFLSSLHLPESACLVELERLREEYETLFTTLDGWVQRQTWRRVRGTLQVASVAPDNKQRVADAILACWRKQSNRNLLGGQYFYELDLLGMRVGDLPAISADFSHVGFLFMNDMAVASSEVSFLSCFRQLRWLSMGFNHLSSLPVELEQMSELVHLHLPDNQIVLNAQASGVLSRLTRLKFLNLSHNPLHQPPDVSQMSELENLVLRHAQLDRWPVGLSGLRNLQCVDLRNNRISVIPEAVYAGPTAINRVTHLYDNPALSATGMQRLQRYERETGINFGIDTPGRRRAHALRRTPSLCECDHWLGGVSAEQKVLKEQQWQLLHRQQGSADFFKLLADLTVSAEYREAPRDLSLRVWQVVDAVSQYSELRDELFVSASHPQTCSDGAELIFSDMEVRVLVHQARARAAGTPAATELNLLKLTRGLWRLDEVERLAQVDIEARLRLPGTPRVDPVEVRLAYRIGLTERLRLPGQPKHMTFTELARVTEQQLDAAHAKVLARERTPAYARALADREFWASYLKENHPSRFKAIDEQYQATLSVLDSQRTSRRDPLWHEFVDIELEAQMGDQLRAWREAQARETLALTEEVLERIPEAELDA</sequence>
<dbReference type="InterPro" id="IPR003591">
    <property type="entry name" value="Leu-rich_rpt_typical-subtyp"/>
</dbReference>
<dbReference type="GO" id="GO:0005576">
    <property type="term" value="C:extracellular region"/>
    <property type="evidence" value="ECO:0007669"/>
    <property type="project" value="UniProtKB-SubCell"/>
</dbReference>
<comment type="similarity">
    <text evidence="4 14">Belongs to the LRR-containing bacterial E3 ligase family.</text>
</comment>
<evidence type="ECO:0000313" key="17">
    <source>
        <dbReference type="Proteomes" id="UP000031535"/>
    </source>
</evidence>
<keyword evidence="6 14" id="KW-0964">Secreted</keyword>
<dbReference type="EC" id="2.3.2.27" evidence="5"/>
<dbReference type="PANTHER" id="PTHR47114:SF2">
    <property type="entry name" value="OLIGODENDROCYTE-MYELIN GLYCOPROTEIN"/>
    <property type="match status" value="1"/>
</dbReference>
<dbReference type="Pfam" id="PF20178">
    <property type="entry name" value="ToxA_N"/>
    <property type="match status" value="1"/>
</dbReference>
<dbReference type="GO" id="GO:0061630">
    <property type="term" value="F:ubiquitin protein ligase activity"/>
    <property type="evidence" value="ECO:0007669"/>
    <property type="project" value="UniProtKB-EC"/>
</dbReference>
<reference evidence="16 17" key="1">
    <citation type="submission" date="2015-01" db="EMBL/GenBank/DDBJ databases">
        <title>Complete genome of Pseudomonas batumici UCM B-321 producer of the batumin antibiotic with strong antistaphilococcal and potential anticancer activity.</title>
        <authorList>
            <person name="Klochko V.V."/>
            <person name="Zelena L.B."/>
            <person name="Elena K.A."/>
            <person name="Reva O.N."/>
        </authorList>
    </citation>
    <scope>NUCLEOTIDE SEQUENCE [LARGE SCALE GENOMIC DNA]</scope>
    <source>
        <strain evidence="16 17">UCM B-321</strain>
    </source>
</reference>
<dbReference type="GO" id="GO:0030430">
    <property type="term" value="C:host cell cytoplasm"/>
    <property type="evidence" value="ECO:0007669"/>
    <property type="project" value="UniProtKB-SubCell"/>
</dbReference>
<comment type="subcellular location">
    <subcellularLocation>
        <location evidence="2">Host cytoplasm</location>
    </subcellularLocation>
    <subcellularLocation>
        <location evidence="3">Secreted</location>
    </subcellularLocation>
</comment>
<dbReference type="SMART" id="SM00369">
    <property type="entry name" value="LRR_TYP"/>
    <property type="match status" value="3"/>
</dbReference>
<evidence type="ECO:0000256" key="9">
    <source>
        <dbReference type="ARBA" id="ARBA00022737"/>
    </source>
</evidence>
<dbReference type="InterPro" id="IPR032675">
    <property type="entry name" value="LRR_dom_sf"/>
</dbReference>
<evidence type="ECO:0000259" key="15">
    <source>
        <dbReference type="PROSITE" id="PS52053"/>
    </source>
</evidence>
<dbReference type="STRING" id="226910.UCMB321_2824"/>
<dbReference type="Pfam" id="PF14496">
    <property type="entry name" value="NEL"/>
    <property type="match status" value="1"/>
</dbReference>
<dbReference type="InterPro" id="IPR001611">
    <property type="entry name" value="Leu-rich_rpt"/>
</dbReference>
<feature type="active site" description="Glycyl thioester intermediate" evidence="14">
    <location>
        <position position="1404"/>
    </location>
</feature>